<comment type="caution">
    <text evidence="2">The sequence shown here is derived from an EMBL/GenBank/DDBJ whole genome shotgun (WGS) entry which is preliminary data.</text>
</comment>
<evidence type="ECO:0000313" key="3">
    <source>
        <dbReference type="Proteomes" id="UP001205185"/>
    </source>
</evidence>
<feature type="transmembrane region" description="Helical" evidence="1">
    <location>
        <begin position="27"/>
        <end position="45"/>
    </location>
</feature>
<dbReference type="EMBL" id="JAMTCO010000003">
    <property type="protein sequence ID" value="MCP2268907.1"/>
    <property type="molecule type" value="Genomic_DNA"/>
</dbReference>
<keyword evidence="1" id="KW-0812">Transmembrane</keyword>
<dbReference type="RefSeq" id="WP_253885873.1">
    <property type="nucleotide sequence ID" value="NZ_BAAAVB010000025.1"/>
</dbReference>
<proteinExistence type="predicted"/>
<reference evidence="2 3" key="1">
    <citation type="submission" date="2022-06" db="EMBL/GenBank/DDBJ databases">
        <title>Genomic Encyclopedia of Archaeal and Bacterial Type Strains, Phase II (KMG-II): from individual species to whole genera.</title>
        <authorList>
            <person name="Goeker M."/>
        </authorList>
    </citation>
    <scope>NUCLEOTIDE SEQUENCE [LARGE SCALE GENOMIC DNA]</scope>
    <source>
        <strain evidence="2 3">DSM 44255</strain>
    </source>
</reference>
<organism evidence="2 3">
    <name type="scientific">Actinokineospora diospyrosa</name>
    <dbReference type="NCBI Taxonomy" id="103728"/>
    <lineage>
        <taxon>Bacteria</taxon>
        <taxon>Bacillati</taxon>
        <taxon>Actinomycetota</taxon>
        <taxon>Actinomycetes</taxon>
        <taxon>Pseudonocardiales</taxon>
        <taxon>Pseudonocardiaceae</taxon>
        <taxon>Actinokineospora</taxon>
    </lineage>
</organism>
<dbReference type="Proteomes" id="UP001205185">
    <property type="component" value="Unassembled WGS sequence"/>
</dbReference>
<evidence type="ECO:0000313" key="2">
    <source>
        <dbReference type="EMBL" id="MCP2268907.1"/>
    </source>
</evidence>
<name>A0ABT1I8F7_9PSEU</name>
<keyword evidence="1" id="KW-1133">Transmembrane helix</keyword>
<gene>
    <name evidence="2" type="ORF">LV75_001394</name>
</gene>
<sequence length="171" mass="17456">MSETTGPVLTVAPPVEAKKPTKSRIATVWGVSVILALIVGIAIGTSSRSTPKSTDGSALIGVAGDAAVVDEVAPLPLPTPADFTIAIIVLEKDCFGSAGCSIVYRINPTYTGATPLPTDRTLTVIYEVTGGEDAKIGHFTITGGTAAFDEKEALATKSAKAELVAKVTSVQ</sequence>
<evidence type="ECO:0000256" key="1">
    <source>
        <dbReference type="SAM" id="Phobius"/>
    </source>
</evidence>
<protein>
    <submittedName>
        <fullName evidence="2">Uncharacterized protein</fullName>
    </submittedName>
</protein>
<keyword evidence="3" id="KW-1185">Reference proteome</keyword>
<accession>A0ABT1I8F7</accession>
<keyword evidence="1" id="KW-0472">Membrane</keyword>